<evidence type="ECO:0000313" key="1">
    <source>
        <dbReference type="EMBL" id="CAI6340774.1"/>
    </source>
</evidence>
<evidence type="ECO:0008006" key="3">
    <source>
        <dbReference type="Google" id="ProtNLM"/>
    </source>
</evidence>
<dbReference type="AlphaFoldDB" id="A0A9W4XQP8"/>
<comment type="caution">
    <text evidence="1">The sequence shown here is derived from an EMBL/GenBank/DDBJ whole genome shotgun (WGS) entry which is preliminary data.</text>
</comment>
<dbReference type="EMBL" id="CAOQHR010000011">
    <property type="protein sequence ID" value="CAI6340774.1"/>
    <property type="molecule type" value="Genomic_DNA"/>
</dbReference>
<name>A0A9W4XQP8_9PLEO</name>
<keyword evidence="2" id="KW-1185">Reference proteome</keyword>
<organism evidence="1 2">
    <name type="scientific">Periconia digitata</name>
    <dbReference type="NCBI Taxonomy" id="1303443"/>
    <lineage>
        <taxon>Eukaryota</taxon>
        <taxon>Fungi</taxon>
        <taxon>Dikarya</taxon>
        <taxon>Ascomycota</taxon>
        <taxon>Pezizomycotina</taxon>
        <taxon>Dothideomycetes</taxon>
        <taxon>Pleosporomycetidae</taxon>
        <taxon>Pleosporales</taxon>
        <taxon>Massarineae</taxon>
        <taxon>Periconiaceae</taxon>
        <taxon>Periconia</taxon>
    </lineage>
</organism>
<gene>
    <name evidence="1" type="ORF">PDIGIT_LOCUS13959</name>
</gene>
<dbReference type="OrthoDB" id="3682027at2759"/>
<accession>A0A9W4XQP8</accession>
<protein>
    <recommendedName>
        <fullName evidence="3">F-box domain-containing protein</fullName>
    </recommendedName>
</protein>
<sequence length="413" mass="47093">MESRLPSMPQEILLAIVSYLTNPLQDAAKNELPGDGPTEYYHDIYNVALSCKKISIVARDVLLSGPIFVPFAKLDRLVHTYLRYPHFATRPRSLEVVTGYNKSLNVVNDPFGWPKVDDGFERSCIEVIRKLDISEANRNDWIASLRPDKSKLVPDKDFIIPDFKAQDTFFGLLLVMLPNLQELYLGTLHIVNVPVLQDLIWDRRTDIDWPSPKVAAWYSGYLLNAMLLVAPRLTHLELPLRWPDMSNAAEVTRTTERPNITESFINLKTLTVNPRVLESGYLLSAILPASPLFPNLRHLNIVGDYDFNFVESLPNLAELIADGVQPMPSELQGIDIFQVRPLVPWWKVRRSVRKKALAQLANAFRIRIRVHHSSHPFVDASHVVDAVDYYMRSRAGGECDLKVLPETEFRHLL</sequence>
<evidence type="ECO:0000313" key="2">
    <source>
        <dbReference type="Proteomes" id="UP001152607"/>
    </source>
</evidence>
<proteinExistence type="predicted"/>
<dbReference type="Proteomes" id="UP001152607">
    <property type="component" value="Unassembled WGS sequence"/>
</dbReference>
<reference evidence="1" key="1">
    <citation type="submission" date="2023-01" db="EMBL/GenBank/DDBJ databases">
        <authorList>
            <person name="Van Ghelder C."/>
            <person name="Rancurel C."/>
        </authorList>
    </citation>
    <scope>NUCLEOTIDE SEQUENCE</scope>
    <source>
        <strain evidence="1">CNCM I-4278</strain>
    </source>
</reference>